<sequence>FDPFGEKIRKEYEDITQLSSVATLPNATPSLSTKPKMADDPLKKPNIAHAAPSPVSKMYSRNAQTPFSEPLTNHIGQNGGEKMSKYQMPLTPCSSNAAQTPQTP</sequence>
<feature type="non-terminal residue" evidence="2">
    <location>
        <position position="1"/>
    </location>
</feature>
<protein>
    <submittedName>
        <fullName evidence="2">Uncharacterized protein</fullName>
    </submittedName>
</protein>
<organism evidence="2">
    <name type="scientific">Cuerna arida</name>
    <dbReference type="NCBI Taxonomy" id="1464854"/>
    <lineage>
        <taxon>Eukaryota</taxon>
        <taxon>Metazoa</taxon>
        <taxon>Ecdysozoa</taxon>
        <taxon>Arthropoda</taxon>
        <taxon>Hexapoda</taxon>
        <taxon>Insecta</taxon>
        <taxon>Pterygota</taxon>
        <taxon>Neoptera</taxon>
        <taxon>Paraneoptera</taxon>
        <taxon>Hemiptera</taxon>
        <taxon>Auchenorrhyncha</taxon>
        <taxon>Membracoidea</taxon>
        <taxon>Cicadellidae</taxon>
        <taxon>Cicadellinae</taxon>
        <taxon>Proconiini</taxon>
        <taxon>Cuerna</taxon>
    </lineage>
</organism>
<evidence type="ECO:0000256" key="1">
    <source>
        <dbReference type="SAM" id="MobiDB-lite"/>
    </source>
</evidence>
<feature type="compositionally biased region" description="Polar residues" evidence="1">
    <location>
        <begin position="92"/>
        <end position="104"/>
    </location>
</feature>
<proteinExistence type="predicted"/>
<gene>
    <name evidence="2" type="ORF">g.45628</name>
</gene>
<feature type="compositionally biased region" description="Polar residues" evidence="1">
    <location>
        <begin position="59"/>
        <end position="76"/>
    </location>
</feature>
<feature type="region of interest" description="Disordered" evidence="1">
    <location>
        <begin position="24"/>
        <end position="104"/>
    </location>
</feature>
<reference evidence="2" key="1">
    <citation type="submission" date="2015-11" db="EMBL/GenBank/DDBJ databases">
        <title>De novo transcriptome assembly of four potential Pierce s Disease insect vectors from Arizona vineyards.</title>
        <authorList>
            <person name="Tassone E.E."/>
        </authorList>
    </citation>
    <scope>NUCLEOTIDE SEQUENCE</scope>
</reference>
<dbReference type="AlphaFoldDB" id="A0A1B6H2D0"/>
<name>A0A1B6H2D0_9HEMI</name>
<accession>A0A1B6H2D0</accession>
<evidence type="ECO:0000313" key="2">
    <source>
        <dbReference type="EMBL" id="JAS68839.1"/>
    </source>
</evidence>
<feature type="non-terminal residue" evidence="2">
    <location>
        <position position="104"/>
    </location>
</feature>
<feature type="compositionally biased region" description="Polar residues" evidence="1">
    <location>
        <begin position="24"/>
        <end position="33"/>
    </location>
</feature>
<dbReference type="EMBL" id="GECZ01000930">
    <property type="protein sequence ID" value="JAS68839.1"/>
    <property type="molecule type" value="Transcribed_RNA"/>
</dbReference>